<dbReference type="EMBL" id="CP003273">
    <property type="protein sequence ID" value="AGL03483.1"/>
    <property type="molecule type" value="Genomic_DNA"/>
</dbReference>
<dbReference type="HOGENOM" id="CLU_173866_0_0_9"/>
<dbReference type="eggNOG" id="ENOG5034ACN">
    <property type="taxonomic scope" value="Bacteria"/>
</dbReference>
<dbReference type="RefSeq" id="WP_006521468.1">
    <property type="nucleotide sequence ID" value="NC_021184.1"/>
</dbReference>
<gene>
    <name evidence="1" type="ORF">Desgi_4232</name>
</gene>
<dbReference type="OrthoDB" id="2973331at2"/>
<accession>R4KJW1</accession>
<name>R4KJW1_9FIRM</name>
<evidence type="ECO:0000313" key="1">
    <source>
        <dbReference type="EMBL" id="AGL03483.1"/>
    </source>
</evidence>
<reference evidence="1 2" key="1">
    <citation type="submission" date="2012-01" db="EMBL/GenBank/DDBJ databases">
        <title>Complete sequence of Desulfotomaculum gibsoniae DSM 7213.</title>
        <authorList>
            <consortium name="US DOE Joint Genome Institute"/>
            <person name="Lucas S."/>
            <person name="Han J."/>
            <person name="Lapidus A."/>
            <person name="Cheng J.-F."/>
            <person name="Goodwin L."/>
            <person name="Pitluck S."/>
            <person name="Peters L."/>
            <person name="Ovchinnikova G."/>
            <person name="Teshima H."/>
            <person name="Detter J.C."/>
            <person name="Han C."/>
            <person name="Tapia R."/>
            <person name="Land M."/>
            <person name="Hauser L."/>
            <person name="Kyrpides N."/>
            <person name="Ivanova N."/>
            <person name="Pagani I."/>
            <person name="Parshina S."/>
            <person name="Plugge C."/>
            <person name="Muyzer G."/>
            <person name="Kuever J."/>
            <person name="Ivanova A."/>
            <person name="Nazina T."/>
            <person name="Klenk H.-P."/>
            <person name="Brambilla E."/>
            <person name="Spring S."/>
            <person name="Stams A.F."/>
            <person name="Woyke T."/>
        </authorList>
    </citation>
    <scope>NUCLEOTIDE SEQUENCE [LARGE SCALE GENOMIC DNA]</scope>
    <source>
        <strain evidence="1 2">DSM 7213</strain>
    </source>
</reference>
<proteinExistence type="predicted"/>
<keyword evidence="2" id="KW-1185">Reference proteome</keyword>
<evidence type="ECO:0000313" key="2">
    <source>
        <dbReference type="Proteomes" id="UP000013520"/>
    </source>
</evidence>
<organism evidence="1 2">
    <name type="scientific">Desulfoscipio gibsoniae DSM 7213</name>
    <dbReference type="NCBI Taxonomy" id="767817"/>
    <lineage>
        <taxon>Bacteria</taxon>
        <taxon>Bacillati</taxon>
        <taxon>Bacillota</taxon>
        <taxon>Clostridia</taxon>
        <taxon>Eubacteriales</taxon>
        <taxon>Desulfallaceae</taxon>
        <taxon>Desulfoscipio</taxon>
    </lineage>
</organism>
<sequence>MEDKIQQLYELLFSPILTPHNLVDNVKLDNYEYVNYSKHNDGILVSMKCQLDKQTQAIFYYYFDFNDNLQKVIMKTSEYEEVIFNRQLETSNLISRIKGMQQNKTLKSAI</sequence>
<dbReference type="Proteomes" id="UP000013520">
    <property type="component" value="Chromosome"/>
</dbReference>
<dbReference type="KEGG" id="dgi:Desgi_4232"/>
<dbReference type="AlphaFoldDB" id="R4KJW1"/>
<protein>
    <submittedName>
        <fullName evidence="1">Uncharacterized protein</fullName>
    </submittedName>
</protein>